<comment type="caution">
    <text evidence="3">The sequence shown here is derived from an EMBL/GenBank/DDBJ whole genome shotgun (WGS) entry which is preliminary data.</text>
</comment>
<dbReference type="CDD" id="cd10917">
    <property type="entry name" value="CE4_NodB_like_6s_7s"/>
    <property type="match status" value="1"/>
</dbReference>
<evidence type="ECO:0000256" key="1">
    <source>
        <dbReference type="SAM" id="MobiDB-lite"/>
    </source>
</evidence>
<accession>A0ABX1ANW4</accession>
<reference evidence="3 4" key="1">
    <citation type="submission" date="2020-03" db="EMBL/GenBank/DDBJ databases">
        <title>Draft genome of Streptomyces sp. ventii, isolated from the Axial Seamount in the Pacific Ocean, and resequencing of the two type strains Streptomyces lonarensis strain NCL 716 and Streptomyces bohaiensis strain 11A07.</title>
        <authorList>
            <person name="Loughran R.M."/>
            <person name="Pfannmuller K.M."/>
            <person name="Wasson B.J."/>
            <person name="Deadmond M.C."/>
            <person name="Paddock B.E."/>
            <person name="Koyack M.J."/>
            <person name="Gallegos D.A."/>
            <person name="Mitchell E.A."/>
            <person name="Ushijima B."/>
            <person name="Saw J.H."/>
            <person name="Mcphail K.L."/>
            <person name="Videau P."/>
        </authorList>
    </citation>
    <scope>NUCLEOTIDE SEQUENCE [LARGE SCALE GENOMIC DNA]</scope>
    <source>
        <strain evidence="4">5675061</strain>
    </source>
</reference>
<organism evidence="3 4">
    <name type="scientific">Streptomyces spiramenti</name>
    <dbReference type="NCBI Taxonomy" id="2720606"/>
    <lineage>
        <taxon>Bacteria</taxon>
        <taxon>Bacillati</taxon>
        <taxon>Actinomycetota</taxon>
        <taxon>Actinomycetes</taxon>
        <taxon>Kitasatosporales</taxon>
        <taxon>Streptomycetaceae</taxon>
        <taxon>Streptomyces</taxon>
    </lineage>
</organism>
<dbReference type="Pfam" id="PF01522">
    <property type="entry name" value="Polysacc_deac_1"/>
    <property type="match status" value="1"/>
</dbReference>
<dbReference type="EMBL" id="JAAVJB010000272">
    <property type="protein sequence ID" value="NJP68759.1"/>
    <property type="molecule type" value="Genomic_DNA"/>
</dbReference>
<gene>
    <name evidence="3" type="ORF">HCJ92_21305</name>
</gene>
<evidence type="ECO:0000259" key="2">
    <source>
        <dbReference type="PROSITE" id="PS51677"/>
    </source>
</evidence>
<protein>
    <submittedName>
        <fullName evidence="3">Polysaccharide deacetylase family protein</fullName>
    </submittedName>
</protein>
<sequence>MIGWPFSPSGALALGAPQARTVSGLVSAYADRLDRAEQVRTRAVGSWKLSKAPLRAPAPPRKKPELATERGHITGKGLPPVITQVPTEDKVVFLTIDDGAEKDPELLRMMRELDIPYSSFLTDYVSRDDYGYFRTMREEGARIQNHSVTHKEMPRLSLAEQRKEICDQQDTLEKEIGERPTMFRPPYGAYNRDTLKAAAECGVEVVPLWTAEAFADRMEWGRGDGKLHPGDIILTHFRGKGQWGGSMTDMVRLVVRTATEQGYAIGRLEDYV</sequence>
<evidence type="ECO:0000313" key="4">
    <source>
        <dbReference type="Proteomes" id="UP000746503"/>
    </source>
</evidence>
<dbReference type="PANTHER" id="PTHR10587:SF134">
    <property type="entry name" value="SECRETED PROTEIN"/>
    <property type="match status" value="1"/>
</dbReference>
<dbReference type="SUPFAM" id="SSF88713">
    <property type="entry name" value="Glycoside hydrolase/deacetylase"/>
    <property type="match status" value="1"/>
</dbReference>
<dbReference type="PROSITE" id="PS51677">
    <property type="entry name" value="NODB"/>
    <property type="match status" value="1"/>
</dbReference>
<dbReference type="InterPro" id="IPR002509">
    <property type="entry name" value="NODB_dom"/>
</dbReference>
<evidence type="ECO:0000313" key="3">
    <source>
        <dbReference type="EMBL" id="NJP68759.1"/>
    </source>
</evidence>
<keyword evidence="4" id="KW-1185">Reference proteome</keyword>
<dbReference type="Gene3D" id="3.20.20.370">
    <property type="entry name" value="Glycoside hydrolase/deacetylase"/>
    <property type="match status" value="1"/>
</dbReference>
<feature type="region of interest" description="Disordered" evidence="1">
    <location>
        <begin position="51"/>
        <end position="79"/>
    </location>
</feature>
<name>A0ABX1ANW4_9ACTN</name>
<feature type="compositionally biased region" description="Basic and acidic residues" evidence="1">
    <location>
        <begin position="62"/>
        <end position="72"/>
    </location>
</feature>
<dbReference type="Proteomes" id="UP000746503">
    <property type="component" value="Unassembled WGS sequence"/>
</dbReference>
<dbReference type="PANTHER" id="PTHR10587">
    <property type="entry name" value="GLYCOSYL TRANSFERASE-RELATED"/>
    <property type="match status" value="1"/>
</dbReference>
<proteinExistence type="predicted"/>
<feature type="domain" description="NodB homology" evidence="2">
    <location>
        <begin position="90"/>
        <end position="272"/>
    </location>
</feature>
<dbReference type="InterPro" id="IPR011330">
    <property type="entry name" value="Glyco_hydro/deAcase_b/a-brl"/>
</dbReference>
<dbReference type="InterPro" id="IPR050248">
    <property type="entry name" value="Polysacc_deacetylase_ArnD"/>
</dbReference>